<feature type="compositionally biased region" description="Basic and acidic residues" evidence="3">
    <location>
        <begin position="38"/>
        <end position="49"/>
    </location>
</feature>
<feature type="domain" description="Transcription initiation factor TFIID subunit 1 histone acetyltransferase" evidence="4">
    <location>
        <begin position="470"/>
        <end position="922"/>
    </location>
</feature>
<dbReference type="Proteomes" id="UP000799766">
    <property type="component" value="Unassembled WGS sequence"/>
</dbReference>
<feature type="compositionally biased region" description="Acidic residues" evidence="3">
    <location>
        <begin position="1"/>
        <end position="18"/>
    </location>
</feature>
<evidence type="ECO:0000313" key="6">
    <source>
        <dbReference type="Proteomes" id="UP000799766"/>
    </source>
</evidence>
<feature type="region of interest" description="Disordered" evidence="3">
    <location>
        <begin position="950"/>
        <end position="982"/>
    </location>
</feature>
<dbReference type="InterPro" id="IPR022591">
    <property type="entry name" value="TAF1_HAT_dom"/>
</dbReference>
<feature type="compositionally biased region" description="Polar residues" evidence="3">
    <location>
        <begin position="967"/>
        <end position="980"/>
    </location>
</feature>
<proteinExistence type="predicted"/>
<evidence type="ECO:0000256" key="1">
    <source>
        <dbReference type="ARBA" id="ARBA00004123"/>
    </source>
</evidence>
<evidence type="ECO:0000256" key="3">
    <source>
        <dbReference type="SAM" id="MobiDB-lite"/>
    </source>
</evidence>
<feature type="compositionally biased region" description="Acidic residues" evidence="3">
    <location>
        <begin position="87"/>
        <end position="108"/>
    </location>
</feature>
<feature type="region of interest" description="Disordered" evidence="3">
    <location>
        <begin position="1"/>
        <end position="25"/>
    </location>
</feature>
<feature type="region of interest" description="Disordered" evidence="3">
    <location>
        <begin position="1121"/>
        <end position="1142"/>
    </location>
</feature>
<reference evidence="5" key="1">
    <citation type="journal article" date="2020" name="Stud. Mycol.">
        <title>101 Dothideomycetes genomes: a test case for predicting lifestyles and emergence of pathogens.</title>
        <authorList>
            <person name="Haridas S."/>
            <person name="Albert R."/>
            <person name="Binder M."/>
            <person name="Bloem J."/>
            <person name="Labutti K."/>
            <person name="Salamov A."/>
            <person name="Andreopoulos B."/>
            <person name="Baker S."/>
            <person name="Barry K."/>
            <person name="Bills G."/>
            <person name="Bluhm B."/>
            <person name="Cannon C."/>
            <person name="Castanera R."/>
            <person name="Culley D."/>
            <person name="Daum C."/>
            <person name="Ezra D."/>
            <person name="Gonzalez J."/>
            <person name="Henrissat B."/>
            <person name="Kuo A."/>
            <person name="Liang C."/>
            <person name="Lipzen A."/>
            <person name="Lutzoni F."/>
            <person name="Magnuson J."/>
            <person name="Mondo S."/>
            <person name="Nolan M."/>
            <person name="Ohm R."/>
            <person name="Pangilinan J."/>
            <person name="Park H.-J."/>
            <person name="Ramirez L."/>
            <person name="Alfaro M."/>
            <person name="Sun H."/>
            <person name="Tritt A."/>
            <person name="Yoshinaga Y."/>
            <person name="Zwiers L.-H."/>
            <person name="Turgeon B."/>
            <person name="Goodwin S."/>
            <person name="Spatafora J."/>
            <person name="Crous P."/>
            <person name="Grigoriev I."/>
        </authorList>
    </citation>
    <scope>NUCLEOTIDE SEQUENCE</scope>
    <source>
        <strain evidence="5">ATCC 16933</strain>
    </source>
</reference>
<feature type="compositionally biased region" description="Low complexity" evidence="3">
    <location>
        <begin position="115"/>
        <end position="124"/>
    </location>
</feature>
<dbReference type="OrthoDB" id="5752at2759"/>
<feature type="compositionally biased region" description="Low complexity" evidence="3">
    <location>
        <begin position="140"/>
        <end position="152"/>
    </location>
</feature>
<dbReference type="GO" id="GO:0017025">
    <property type="term" value="F:TBP-class protein binding"/>
    <property type="evidence" value="ECO:0007669"/>
    <property type="project" value="InterPro"/>
</dbReference>
<feature type="compositionally biased region" description="Low complexity" evidence="3">
    <location>
        <begin position="1072"/>
        <end position="1086"/>
    </location>
</feature>
<accession>A0A6A6P6E9</accession>
<dbReference type="PANTHER" id="PTHR13900">
    <property type="entry name" value="TRANSCRIPTION INITIATION FACTOR TFIID"/>
    <property type="match status" value="1"/>
</dbReference>
<evidence type="ECO:0000259" key="4">
    <source>
        <dbReference type="Pfam" id="PF12157"/>
    </source>
</evidence>
<dbReference type="AlphaFoldDB" id="A0A6A6P6E9"/>
<dbReference type="Pfam" id="PF12157">
    <property type="entry name" value="DUF3591"/>
    <property type="match status" value="1"/>
</dbReference>
<feature type="compositionally biased region" description="Low complexity" evidence="3">
    <location>
        <begin position="1128"/>
        <end position="1142"/>
    </location>
</feature>
<dbReference type="GO" id="GO:0004402">
    <property type="term" value="F:histone acetyltransferase activity"/>
    <property type="evidence" value="ECO:0007669"/>
    <property type="project" value="InterPro"/>
</dbReference>
<dbReference type="GO" id="GO:0051123">
    <property type="term" value="P:RNA polymerase II preinitiation complex assembly"/>
    <property type="evidence" value="ECO:0007669"/>
    <property type="project" value="TreeGrafter"/>
</dbReference>
<keyword evidence="6" id="KW-1185">Reference proteome</keyword>
<dbReference type="PANTHER" id="PTHR13900:SF0">
    <property type="entry name" value="TRANSCRIPTION INITIATION FACTOR TFIID SUBUNIT 1"/>
    <property type="match status" value="1"/>
</dbReference>
<comment type="subcellular location">
    <subcellularLocation>
        <location evidence="1">Nucleus</location>
    </subcellularLocation>
</comment>
<feature type="compositionally biased region" description="Acidic residues" evidence="3">
    <location>
        <begin position="58"/>
        <end position="70"/>
    </location>
</feature>
<gene>
    <name evidence="5" type="ORF">BDY21DRAFT_338291</name>
</gene>
<feature type="region of interest" description="Disordered" evidence="3">
    <location>
        <begin position="1068"/>
        <end position="1090"/>
    </location>
</feature>
<dbReference type="GO" id="GO:0016251">
    <property type="term" value="F:RNA polymerase II general transcription initiation factor activity"/>
    <property type="evidence" value="ECO:0007669"/>
    <property type="project" value="InterPro"/>
</dbReference>
<dbReference type="GO" id="GO:0005669">
    <property type="term" value="C:transcription factor TFIID complex"/>
    <property type="evidence" value="ECO:0007669"/>
    <property type="project" value="InterPro"/>
</dbReference>
<organism evidence="5 6">
    <name type="scientific">Lineolata rhizophorae</name>
    <dbReference type="NCBI Taxonomy" id="578093"/>
    <lineage>
        <taxon>Eukaryota</taxon>
        <taxon>Fungi</taxon>
        <taxon>Dikarya</taxon>
        <taxon>Ascomycota</taxon>
        <taxon>Pezizomycotina</taxon>
        <taxon>Dothideomycetes</taxon>
        <taxon>Dothideomycetes incertae sedis</taxon>
        <taxon>Lineolatales</taxon>
        <taxon>Lineolataceae</taxon>
        <taxon>Lineolata</taxon>
    </lineage>
</organism>
<evidence type="ECO:0000313" key="5">
    <source>
        <dbReference type="EMBL" id="KAF2459449.1"/>
    </source>
</evidence>
<dbReference type="EMBL" id="MU001675">
    <property type="protein sequence ID" value="KAF2459449.1"/>
    <property type="molecule type" value="Genomic_DNA"/>
</dbReference>
<protein>
    <recommendedName>
        <fullName evidence="4">Transcription initiation factor TFIID subunit 1 histone acetyltransferase domain-containing protein</fullName>
    </recommendedName>
</protein>
<name>A0A6A6P6E9_9PEZI</name>
<feature type="region of interest" description="Disordered" evidence="3">
    <location>
        <begin position="38"/>
        <end position="198"/>
    </location>
</feature>
<keyword evidence="2" id="KW-0539">Nucleus</keyword>
<dbReference type="InterPro" id="IPR040240">
    <property type="entry name" value="TAF1"/>
</dbReference>
<sequence>MPHATDDEDAQADRDDELISSLLDPTATNNVLQSDFFSRDLEGGDKADDAVDYGDISLSDDDDDLAEDLTEESKADGLNGHAGQSDTLEDIAGEGAIVDEEQFDDDLDALFGEQPSSPVVEAKPAPVPPRTSTDTNGFAGLQLPGQGLRLPGSFSEEPKAMPPPTRQETESPSRLSFRPVDYGSPAPSESEEEGDSETARLIRLQKELFAQAGRNEAPEPPKPNDDLILRYFPDFSAEQRLYYVKMFPLKRALYLGKAPVKPPKPIQPTKVNLELQQDQERAFRLIGPASSNKAARQAEAEARGITLISEADGGNDSSDAEIELDEVDENEFIGGVSWKDMCLACEDWDIASMSDYESDKEGNRKKGVNGAYAVLEDHSYNDFSAPPTKKRRLDPSISSQALHVYHDTFYSLDDPEHTTAQIAKKVELDLNDPHLLLDEIKQDAPPPAPRNIGAEREVSGKLTKTFKKRFNISNDEAYEALKENHQHKVRSTLGNLSIEHSTPAIKLQYPFYKLKLNAREARSFHRPALTFHPNQAVYFSKLKSFKRKHQKSKSPQVAFEKASDLSLGDNSNMLLLEYSEEYPTMLSNFGMGSRLINYYRRKDMDDSTRPKLDLGETQVLLPQDKSPFSIFGTVSPGETVPTLHNAMYRAPIFKHEPKNTDFLVGRSTTGIDGSTWYLRNIENLAVVGQEFPSVEVPGTHSRKVTETGKRRMRMIAYRIYAKQKHGNPIILSNEVIRQHNPGSDVAQNRGKMREFMVYDKEKQSWRPKPNEGIPDFETMRGWIKPEDICLIDSMQVGYMHLQDAGYHHEESNSEEPKEEKEGASVDEQMAPWVTTKNFLNACQGKAMLKLHGEGDPSGRGEAFSFIKTSMKGGFKAIGESVEDKLDAKRLKELGGHSYNVARQQRAYDDAIKRIWEAQHRSLSSTLEHSDSEMDVDEGEDGSFIGRAATPRSAFGTPAFPRHDDETTSQFSRMSAASQSGKVLRIKRSRPDEEGNMIENEEVITDPKVIREYTRRKKVEQLSRISLADIKPTGDAEFDAQQYRALEIEHARLVRNKERRFTREKAKGIMDDSIPGTPGSPTAGPSSRSIGTQRKCANCGQVGHIKTNKKLCPMLNGKMKQNDGFNDQAFGAVSAGAPAGSPR</sequence>
<evidence type="ECO:0000256" key="2">
    <source>
        <dbReference type="ARBA" id="ARBA00023242"/>
    </source>
</evidence>